<dbReference type="InterPro" id="IPR042104">
    <property type="entry name" value="PKS_dehydratase_sf"/>
</dbReference>
<evidence type="ECO:0000256" key="3">
    <source>
        <dbReference type="ARBA" id="ARBA00022553"/>
    </source>
</evidence>
<dbReference type="Gene3D" id="1.10.1200.10">
    <property type="entry name" value="ACP-like"/>
    <property type="match status" value="1"/>
</dbReference>
<evidence type="ECO:0000256" key="2">
    <source>
        <dbReference type="ARBA" id="ARBA00022450"/>
    </source>
</evidence>
<dbReference type="InterPro" id="IPR049552">
    <property type="entry name" value="PKS_DH_N"/>
</dbReference>
<feature type="domain" description="Ketosynthase family 3 (KS3)" evidence="11">
    <location>
        <begin position="1"/>
        <end position="421"/>
    </location>
</feature>
<dbReference type="GO" id="GO:0006633">
    <property type="term" value="P:fatty acid biosynthetic process"/>
    <property type="evidence" value="ECO:0007669"/>
    <property type="project" value="InterPro"/>
</dbReference>
<dbReference type="Pfam" id="PF14765">
    <property type="entry name" value="PS-DH"/>
    <property type="match status" value="1"/>
</dbReference>
<proteinExistence type="evidence at transcript level"/>
<evidence type="ECO:0000259" key="11">
    <source>
        <dbReference type="PROSITE" id="PS52004"/>
    </source>
</evidence>
<dbReference type="InterPro" id="IPR056501">
    <property type="entry name" value="NAD-bd_HRPKS_sdrA"/>
</dbReference>
<dbReference type="CDD" id="cd05274">
    <property type="entry name" value="KR_FAS_SDR_x"/>
    <property type="match status" value="1"/>
</dbReference>
<dbReference type="GO" id="GO:0030639">
    <property type="term" value="P:polyketide biosynthetic process"/>
    <property type="evidence" value="ECO:0007669"/>
    <property type="project" value="UniProtKB-ARBA"/>
</dbReference>
<dbReference type="Pfam" id="PF21089">
    <property type="entry name" value="PKS_DH_N"/>
    <property type="match status" value="1"/>
</dbReference>
<dbReference type="InterPro" id="IPR006162">
    <property type="entry name" value="Ppantetheine_attach_site"/>
</dbReference>
<feature type="active site" description="Proton acceptor; for dehydratase activity" evidence="8">
    <location>
        <position position="972"/>
    </location>
</feature>
<dbReference type="InterPro" id="IPR020843">
    <property type="entry name" value="ER"/>
</dbReference>
<dbReference type="CDD" id="cd02440">
    <property type="entry name" value="AdoMet_MTases"/>
    <property type="match status" value="1"/>
</dbReference>
<dbReference type="InterPro" id="IPR016036">
    <property type="entry name" value="Malonyl_transacylase_ACP-bd"/>
</dbReference>
<accession>A0A2L0P0J9</accession>
<dbReference type="CDD" id="cd00833">
    <property type="entry name" value="PKS"/>
    <property type="match status" value="1"/>
</dbReference>
<dbReference type="Pfam" id="PF08242">
    <property type="entry name" value="Methyltransf_12"/>
    <property type="match status" value="1"/>
</dbReference>
<dbReference type="InterPro" id="IPR009081">
    <property type="entry name" value="PP-bd_ACP"/>
</dbReference>
<dbReference type="InterPro" id="IPR016039">
    <property type="entry name" value="Thiolase-like"/>
</dbReference>
<feature type="region of interest" description="Disordered" evidence="9">
    <location>
        <begin position="1"/>
        <end position="47"/>
    </location>
</feature>
<reference evidence="13" key="1">
    <citation type="submission" date="2017-03" db="EMBL/GenBank/DDBJ databases">
        <authorList>
            <person name="Afonso C.L."/>
            <person name="Miller P.J."/>
            <person name="Scott M.A."/>
            <person name="Spackman E."/>
            <person name="Goraichik I."/>
            <person name="Dimitrov K.M."/>
            <person name="Suarez D.L."/>
            <person name="Swayne D.E."/>
        </authorList>
    </citation>
    <scope>NUCLEOTIDE SEQUENCE</scope>
    <source>
        <strain evidence="13">67-1</strain>
    </source>
</reference>
<dbReference type="InterPro" id="IPR057326">
    <property type="entry name" value="KR_dom"/>
</dbReference>
<dbReference type="SMART" id="SM00829">
    <property type="entry name" value="PKS_ER"/>
    <property type="match status" value="1"/>
</dbReference>
<dbReference type="SUPFAM" id="SSF55048">
    <property type="entry name" value="Probable ACP-binding domain of malonyl-CoA ACP transacylase"/>
    <property type="match status" value="1"/>
</dbReference>
<dbReference type="SMART" id="SM00826">
    <property type="entry name" value="PKS_DH"/>
    <property type="match status" value="1"/>
</dbReference>
<dbReference type="Gene3D" id="3.40.50.150">
    <property type="entry name" value="Vaccinia Virus protein VP39"/>
    <property type="match status" value="1"/>
</dbReference>
<evidence type="ECO:0000256" key="7">
    <source>
        <dbReference type="ARBA" id="ARBA00023315"/>
    </source>
</evidence>
<dbReference type="SUPFAM" id="SSF52151">
    <property type="entry name" value="FabD/lysophospholipase-like"/>
    <property type="match status" value="1"/>
</dbReference>
<dbReference type="SUPFAM" id="SSF53901">
    <property type="entry name" value="Thiolase-like"/>
    <property type="match status" value="1"/>
</dbReference>
<dbReference type="InterPro" id="IPR049900">
    <property type="entry name" value="PKS_mFAS_DH"/>
</dbReference>
<dbReference type="Pfam" id="PF00698">
    <property type="entry name" value="Acyl_transf_1"/>
    <property type="match status" value="1"/>
</dbReference>
<keyword evidence="5" id="KW-0560">Oxidoreductase</keyword>
<dbReference type="PROSITE" id="PS50075">
    <property type="entry name" value="CARRIER"/>
    <property type="match status" value="1"/>
</dbReference>
<keyword evidence="2" id="KW-0596">Phosphopantetheine</keyword>
<dbReference type="GO" id="GO:0004315">
    <property type="term" value="F:3-oxoacyl-[acyl-carrier-protein] synthase activity"/>
    <property type="evidence" value="ECO:0007669"/>
    <property type="project" value="InterPro"/>
</dbReference>
<dbReference type="Gene3D" id="3.10.129.110">
    <property type="entry name" value="Polyketide synthase dehydratase"/>
    <property type="match status" value="1"/>
</dbReference>
<feature type="region of interest" description="N-terminal hotdog fold" evidence="8">
    <location>
        <begin position="940"/>
        <end position="1069"/>
    </location>
</feature>
<dbReference type="PROSITE" id="PS00606">
    <property type="entry name" value="KS3_1"/>
    <property type="match status" value="1"/>
</dbReference>
<dbReference type="GO" id="GO:0004312">
    <property type="term" value="F:fatty acid synthase activity"/>
    <property type="evidence" value="ECO:0007669"/>
    <property type="project" value="TreeGrafter"/>
</dbReference>
<sequence>MAPFMEASGDSSPPLNGNVFGEVPAMPVSVNGNGSHHDPSSELDGDRTDPIAVPVKGGYFIQEDLSAFDAGFFSLSPAEAASVDPMQRWLLETAFRALENAGMPMDSVSGTSTSVFTGCFGSDYTLQLYRDSESLPTYGATGIGLSMLSNRISWFFNFRGPSITMDSACSSSMMALDVACQSLRSGSSSMSLVTGSNLTFAPEVFTALTNASFLSPDGRCYSFDHRGNGYARGEGIAVVVLKRLSDAIRDGNTIRAVIRSSCSNEDGRTPGITQPSSKAQEELIIETYRREGLSMAHTRYVEAHGTGTAIGDPTEAKAIGSAFRAYRSSSDRTYIGAVKSNIGHLEGASGLAGLIKAILVLEKGIIPPNANFEKLNHQIDSDHLRLSFPSESVVWPTPGLRRASVNSFGYGGANSHAVLDDAYNYLRLRGLAGKHCTTINPSCTISSAVHPTVNGNQALDGDKLLRLYVFSSADKDGLMRIADSFQAHISANISGISKDESFMRNLAYTLDSHRSKLSWRAFALLRSPEDLQDLSHRLSIPRQASTESLKTAFIFTGQGAQWFAMGRELMRYAPYRLELSNAGKFLRSLGCNWSVTEELMRTEESSGIDNTELSQALTTVVQIALVNLVRKFGIRPAATVGHSSGEIAAAYAGGYISAESAWKLAYFRGICAAEASHILGSGSRGAMMSVGLSEDDARHALRSLEQDIRTNAFGITVACINSPANVTLAGEEHLIDAFKARLGEEVFARKLRVNVAYHSTQMEAAATKLKTMIGTLDENLEFERVPMFSTVTGERAIGRALLDPSYWALNMVSPVRFTLAIEKMCASLALHYFVEVGPHGALQGPIRDMLKIVERGNSFGYDSLLKRNASAHETLLQALGNLHSMGFNLDIRAANELLDGPDETSSLLVDLPEYPFDHSQHYWHEGRLSKNYRLRTHAPSELLGVRARDWDPKQPTWNHCIRTTEMPWTEQHVINGTCLYPASGMLAMAIEGVKQIAHFPNLISGFILRDVEFGAPIDLTASKGESEVRTSMKAIEGRDTYTFAISTHVGNNEWVTNCSGCIATESSEDPNKWTRKKTLARRKQVAETFALIRSNCTHAVNPSHMYSLLKQHGLEYGPHFQAAKKQLCNPEKKEASADIALFRETDEQHVIHPVSLDAVFHLVFTALTAGGTKALATSVPFHIGSLWISSKGLNGFEREDVGACAAVTQTTSRGFFCRGAALDKTSDSEELRLWFDEVELRNVSGDVLASGALSEAEPWCMHVDCKPALSKLSSEEICNLLEKMHPASANPNQFFNGIELMISKALKTLLSVVNIDESDEKYAVGSAESGDSLETVCERVRSKSHWERLYAEIALNLVDMFKGGNSPLEMILETDHFKQYYEEVANYRSAQMASSYIDLLAHQNPGMNILEVGGGTGSGARTIIKGLSATRDGSRPATLLRCNRYDFTDISPAFMDTARREFERFESQMTFQTLDIEQDFTDQGFEKGSYDVVLAISTLHITKNLLQTLRNVRKALKTDGKLIIQESFEPSGWTLGFVFGLFPGWWAGINDGRTLSPNIDVETWDKMLKQCGYSGAEMVFRDVEGNQAHRHGWIVATAVELEAKTTAASKLQSLKRSVIVIDETSKQQQALADTLKTPLQSLFGSSPTIMNITEAASRNSSESELILFLPDYGLPFLESLDETQWVSVQGLVRSSYHLLWVSSAGGKNAHPSSGLIDGLSRTLRLENYHLHLVTLGLDLGNPQTDKVAYLMQIVTEMGSRAMSQPYEQDYFEIDGVLYTQRLVEAQFVSKMMATQVLSYQTRTTAWSPDVRFEVLGIQSDTEHIPLFFQIPEPLQPVLKEDQVEVVVRAVTLQSTDAAYALGCDEDAHFGRYCSGVVSSVGPKASFSVGDHVFAVCSGSLRSHIQVSSTKLVGLPASQSFPEACWAIPPTIEAYHSLVETGALGSSGSILLHGTIGAISQGILAVLSRRAYDIWTTAADEQEAVWISSKLGIQDDRIVPTDWLKTEPMIASQWKTKFDVVFSVDEATMPRLLSGCMKPGGKCIILRREVTAKTSQMLGFIPSGGSLAVVDHADIQVRPENLQEVAELSMSLVESRRETVAVFGGTELPKAFKQLRREPHRDVVISFEESDRINISKKPRSAVELDPHATYIIAGAFGGIGRATASWMVTRGARHLIMLSRSGPKTPETLKLLNDLRGNGCQIEALCCDVTNRTELRSVLDICSVKMPAVKGCILAAVVMAEAIFEKMTFQEWKSSVDPKAAAAWNLHAELPDGLDFFLMTSSAMGWLGYESLSGYNAGNTYQEALARYRISQGQHGVSLNLGGILDSGYLTEHQQRMDVISTDPKLYMMTMKQVCSLLDIYCDHNNTRLLQDADTCQPIFGIQPPAYFKARAEVPHTMTQPLWGHMHFLPSAQKSIDERGETGSRRKRARDTVSRLAETKTHEEAAVVVSDALVQQVAAIICTPDENINPQETMCKYGIDSLSAIHLRNWITKLFGVEVSVFEILGETNFVAFGAKIAMKMQAKNAS</sequence>
<keyword evidence="3" id="KW-0597">Phosphoprotein</keyword>
<dbReference type="SUPFAM" id="SSF47336">
    <property type="entry name" value="ACP-like"/>
    <property type="match status" value="1"/>
</dbReference>
<dbReference type="PROSITE" id="PS52004">
    <property type="entry name" value="KS3_2"/>
    <property type="match status" value="1"/>
</dbReference>
<dbReference type="EMBL" id="KY701733">
    <property type="protein sequence ID" value="AUY61968.1"/>
    <property type="molecule type" value="mRNA"/>
</dbReference>
<dbReference type="InterPro" id="IPR049551">
    <property type="entry name" value="PKS_DH_C"/>
</dbReference>
<feature type="compositionally biased region" description="Basic and acidic residues" evidence="9">
    <location>
        <begin position="35"/>
        <end position="47"/>
    </location>
</feature>
<feature type="domain" description="PKS/mFAS DH" evidence="12">
    <location>
        <begin position="940"/>
        <end position="1249"/>
    </location>
</feature>
<dbReference type="InterPro" id="IPR020841">
    <property type="entry name" value="PKS_Beta-ketoAc_synthase_dom"/>
</dbReference>
<dbReference type="Pfam" id="PF23114">
    <property type="entry name" value="NAD-bd_HRPKS_sdrA"/>
    <property type="match status" value="1"/>
</dbReference>
<evidence type="ECO:0000256" key="8">
    <source>
        <dbReference type="PROSITE-ProRule" id="PRU01363"/>
    </source>
</evidence>
<dbReference type="InterPro" id="IPR018201">
    <property type="entry name" value="Ketoacyl_synth_AS"/>
</dbReference>
<name>A0A2L0P0J9_BIOOC</name>
<protein>
    <submittedName>
        <fullName evidence="13">Polyketide synthase</fullName>
    </submittedName>
</protein>
<dbReference type="SUPFAM" id="SSF51735">
    <property type="entry name" value="NAD(P)-binding Rossmann-fold domains"/>
    <property type="match status" value="2"/>
</dbReference>
<dbReference type="Pfam" id="PF08659">
    <property type="entry name" value="KR"/>
    <property type="match status" value="1"/>
</dbReference>
<evidence type="ECO:0000313" key="13">
    <source>
        <dbReference type="EMBL" id="AUY61968.1"/>
    </source>
</evidence>
<dbReference type="InterPro" id="IPR036291">
    <property type="entry name" value="NAD(P)-bd_dom_sf"/>
</dbReference>
<evidence type="ECO:0000259" key="12">
    <source>
        <dbReference type="PROSITE" id="PS52019"/>
    </source>
</evidence>
<evidence type="ECO:0000256" key="6">
    <source>
        <dbReference type="ARBA" id="ARBA00023268"/>
    </source>
</evidence>
<feature type="region of interest" description="C-terminal hotdog fold" evidence="8">
    <location>
        <begin position="1097"/>
        <end position="1249"/>
    </location>
</feature>
<dbReference type="GO" id="GO:0016491">
    <property type="term" value="F:oxidoreductase activity"/>
    <property type="evidence" value="ECO:0007669"/>
    <property type="project" value="UniProtKB-KW"/>
</dbReference>
<dbReference type="Pfam" id="PF00109">
    <property type="entry name" value="ketoacyl-synt"/>
    <property type="match status" value="1"/>
</dbReference>
<keyword evidence="4" id="KW-0808">Transferase</keyword>
<dbReference type="SMART" id="SM00822">
    <property type="entry name" value="PKS_KR"/>
    <property type="match status" value="1"/>
</dbReference>
<dbReference type="SMR" id="A0A2L0P0J9"/>
<dbReference type="InterPro" id="IPR036736">
    <property type="entry name" value="ACP-like_sf"/>
</dbReference>
<feature type="domain" description="Carrier" evidence="10">
    <location>
        <begin position="2444"/>
        <end position="2521"/>
    </location>
</feature>
<evidence type="ECO:0000256" key="9">
    <source>
        <dbReference type="SAM" id="MobiDB-lite"/>
    </source>
</evidence>
<dbReference type="Pfam" id="PF02801">
    <property type="entry name" value="Ketoacyl-synt_C"/>
    <property type="match status" value="1"/>
</dbReference>
<dbReference type="Pfam" id="PF00550">
    <property type="entry name" value="PP-binding"/>
    <property type="match status" value="1"/>
</dbReference>
<dbReference type="SUPFAM" id="SSF53335">
    <property type="entry name" value="S-adenosyl-L-methionine-dependent methyltransferases"/>
    <property type="match status" value="1"/>
</dbReference>
<dbReference type="Gene3D" id="3.40.366.10">
    <property type="entry name" value="Malonyl-Coenzyme A Acyl Carrier Protein, domain 2"/>
    <property type="match status" value="1"/>
</dbReference>
<dbReference type="InterPro" id="IPR013968">
    <property type="entry name" value="PKS_KR"/>
</dbReference>
<dbReference type="SUPFAM" id="SSF50129">
    <property type="entry name" value="GroES-like"/>
    <property type="match status" value="1"/>
</dbReference>
<dbReference type="InterPro" id="IPR014043">
    <property type="entry name" value="Acyl_transferase_dom"/>
</dbReference>
<dbReference type="InterPro" id="IPR011032">
    <property type="entry name" value="GroES-like_sf"/>
</dbReference>
<dbReference type="InterPro" id="IPR014031">
    <property type="entry name" value="Ketoacyl_synth_C"/>
</dbReference>
<comment type="pathway">
    <text evidence="1">Secondary metabolite biosynthesis.</text>
</comment>
<dbReference type="PROSITE" id="PS00012">
    <property type="entry name" value="PHOSPHOPANTETHEINE"/>
    <property type="match status" value="1"/>
</dbReference>
<organism evidence="13">
    <name type="scientific">Bionectria ochroleuca</name>
    <name type="common">Gliocladium roseum</name>
    <dbReference type="NCBI Taxonomy" id="29856"/>
    <lineage>
        <taxon>Eukaryota</taxon>
        <taxon>Fungi</taxon>
        <taxon>Dikarya</taxon>
        <taxon>Ascomycota</taxon>
        <taxon>Pezizomycotina</taxon>
        <taxon>Sordariomycetes</taxon>
        <taxon>Hypocreomycetidae</taxon>
        <taxon>Hypocreales</taxon>
        <taxon>Bionectriaceae</taxon>
        <taxon>Clonostachys</taxon>
    </lineage>
</organism>
<dbReference type="Gene3D" id="3.40.47.10">
    <property type="match status" value="1"/>
</dbReference>
<dbReference type="Gene3D" id="3.30.70.3290">
    <property type="match status" value="1"/>
</dbReference>
<dbReference type="InterPro" id="IPR016035">
    <property type="entry name" value="Acyl_Trfase/lysoPLipase"/>
</dbReference>
<evidence type="ECO:0000256" key="4">
    <source>
        <dbReference type="ARBA" id="ARBA00022679"/>
    </source>
</evidence>
<keyword evidence="6" id="KW-0511">Multifunctional enzyme</keyword>
<dbReference type="SMART" id="SM00825">
    <property type="entry name" value="PKS_KS"/>
    <property type="match status" value="1"/>
</dbReference>
<dbReference type="InterPro" id="IPR001227">
    <property type="entry name" value="Ac_transferase_dom_sf"/>
</dbReference>
<evidence type="ECO:0000259" key="10">
    <source>
        <dbReference type="PROSITE" id="PS50075"/>
    </source>
</evidence>
<dbReference type="PANTHER" id="PTHR43775:SF29">
    <property type="entry name" value="ASPERFURANONE POLYKETIDE SYNTHASE AFOG-RELATED"/>
    <property type="match status" value="1"/>
</dbReference>
<feature type="active site" description="Proton donor; for dehydratase activity" evidence="8">
    <location>
        <position position="1157"/>
    </location>
</feature>
<dbReference type="PROSITE" id="PS52019">
    <property type="entry name" value="PKS_MFAS_DH"/>
    <property type="match status" value="1"/>
</dbReference>
<dbReference type="InterPro" id="IPR020807">
    <property type="entry name" value="PKS_DH"/>
</dbReference>
<dbReference type="InterPro" id="IPR029063">
    <property type="entry name" value="SAM-dependent_MTases_sf"/>
</dbReference>
<dbReference type="PANTHER" id="PTHR43775">
    <property type="entry name" value="FATTY ACID SYNTHASE"/>
    <property type="match status" value="1"/>
</dbReference>
<evidence type="ECO:0000256" key="5">
    <source>
        <dbReference type="ARBA" id="ARBA00023002"/>
    </source>
</evidence>
<keyword evidence="7" id="KW-0012">Acyltransferase</keyword>
<dbReference type="InterPro" id="IPR014030">
    <property type="entry name" value="Ketoacyl_synth_N"/>
</dbReference>
<dbReference type="SMART" id="SM00827">
    <property type="entry name" value="PKS_AT"/>
    <property type="match status" value="1"/>
</dbReference>
<evidence type="ECO:0000256" key="1">
    <source>
        <dbReference type="ARBA" id="ARBA00005179"/>
    </source>
</evidence>
<dbReference type="InterPro" id="IPR050091">
    <property type="entry name" value="PKS_NRPS_Biosynth_Enz"/>
</dbReference>
<dbReference type="Gene3D" id="3.90.180.10">
    <property type="entry name" value="Medium-chain alcohol dehydrogenases, catalytic domain"/>
    <property type="match status" value="1"/>
</dbReference>
<dbReference type="Gene3D" id="3.40.50.720">
    <property type="entry name" value="NAD(P)-binding Rossmann-like Domain"/>
    <property type="match status" value="2"/>
</dbReference>
<dbReference type="InterPro" id="IPR013217">
    <property type="entry name" value="Methyltransf_12"/>
</dbReference>